<comment type="caution">
    <text evidence="1">The sequence shown here is derived from an EMBL/GenBank/DDBJ whole genome shotgun (WGS) entry which is preliminary data.</text>
</comment>
<sequence length="61" mass="7133">MLTAINETTNLLVPHVRLDTEGVWVWTAKSRTRRSGKARRRFIRDRPDFQLTFLVGGDDDF</sequence>
<dbReference type="Proteomes" id="UP000608522">
    <property type="component" value="Unassembled WGS sequence"/>
</dbReference>
<name>A0ABQ3T686_9ACTN</name>
<reference evidence="2" key="1">
    <citation type="submission" date="2023-07" db="EMBL/GenBank/DDBJ databases">
        <title>Whole genome shotgun sequence of Streptomyces spororaveus NBRC 15456.</title>
        <authorList>
            <person name="Komaki H."/>
            <person name="Tamura T."/>
        </authorList>
    </citation>
    <scope>NUCLEOTIDE SEQUENCE [LARGE SCALE GENOMIC DNA]</scope>
    <source>
        <strain evidence="2">NBRC 15456</strain>
    </source>
</reference>
<accession>A0ABQ3T686</accession>
<evidence type="ECO:0000313" key="2">
    <source>
        <dbReference type="Proteomes" id="UP000608522"/>
    </source>
</evidence>
<evidence type="ECO:0000313" key="1">
    <source>
        <dbReference type="EMBL" id="GHI75911.1"/>
    </source>
</evidence>
<dbReference type="EMBL" id="BNED01000005">
    <property type="protein sequence ID" value="GHI75911.1"/>
    <property type="molecule type" value="Genomic_DNA"/>
</dbReference>
<proteinExistence type="predicted"/>
<keyword evidence="2" id="KW-1185">Reference proteome</keyword>
<dbReference type="RefSeq" id="WP_202198273.1">
    <property type="nucleotide sequence ID" value="NZ_BAAATO010000011.1"/>
</dbReference>
<gene>
    <name evidence="1" type="ORF">Sspor_14720</name>
</gene>
<protein>
    <submittedName>
        <fullName evidence="1">Uncharacterized protein</fullName>
    </submittedName>
</protein>
<organism evidence="1 2">
    <name type="scientific">Streptomyces spororaveus</name>
    <dbReference type="NCBI Taxonomy" id="284039"/>
    <lineage>
        <taxon>Bacteria</taxon>
        <taxon>Bacillati</taxon>
        <taxon>Actinomycetota</taxon>
        <taxon>Actinomycetes</taxon>
        <taxon>Kitasatosporales</taxon>
        <taxon>Streptomycetaceae</taxon>
        <taxon>Streptomyces</taxon>
    </lineage>
</organism>